<evidence type="ECO:0000256" key="4">
    <source>
        <dbReference type="ARBA" id="ARBA00023277"/>
    </source>
</evidence>
<feature type="domain" description="GH18" evidence="10">
    <location>
        <begin position="53"/>
        <end position="438"/>
    </location>
</feature>
<dbReference type="InterPro" id="IPR050314">
    <property type="entry name" value="Glycosyl_Hydrlase_18"/>
</dbReference>
<dbReference type="InterPro" id="IPR001223">
    <property type="entry name" value="Glyco_hydro18_cat"/>
</dbReference>
<protein>
    <submittedName>
        <fullName evidence="11">Glycoside hydrolase family 18 protein</fullName>
    </submittedName>
</protein>
<evidence type="ECO:0000256" key="9">
    <source>
        <dbReference type="SAM" id="SignalP"/>
    </source>
</evidence>
<evidence type="ECO:0000256" key="8">
    <source>
        <dbReference type="RuleBase" id="RU004453"/>
    </source>
</evidence>
<dbReference type="SMART" id="SM00636">
    <property type="entry name" value="Glyco_18"/>
    <property type="match status" value="1"/>
</dbReference>
<keyword evidence="5 7" id="KW-0326">Glycosidase</keyword>
<reference evidence="11" key="1">
    <citation type="journal article" date="2020" name="Nat. Commun.">
        <title>Large-scale genome sequencing of mycorrhizal fungi provides insights into the early evolution of symbiotic traits.</title>
        <authorList>
            <person name="Miyauchi S."/>
            <person name="Kiss E."/>
            <person name="Kuo A."/>
            <person name="Drula E."/>
            <person name="Kohler A."/>
            <person name="Sanchez-Garcia M."/>
            <person name="Morin E."/>
            <person name="Andreopoulos B."/>
            <person name="Barry K.W."/>
            <person name="Bonito G."/>
            <person name="Buee M."/>
            <person name="Carver A."/>
            <person name="Chen C."/>
            <person name="Cichocki N."/>
            <person name="Clum A."/>
            <person name="Culley D."/>
            <person name="Crous P.W."/>
            <person name="Fauchery L."/>
            <person name="Girlanda M."/>
            <person name="Hayes R.D."/>
            <person name="Keri Z."/>
            <person name="LaButti K."/>
            <person name="Lipzen A."/>
            <person name="Lombard V."/>
            <person name="Magnuson J."/>
            <person name="Maillard F."/>
            <person name="Murat C."/>
            <person name="Nolan M."/>
            <person name="Ohm R.A."/>
            <person name="Pangilinan J."/>
            <person name="Pereira M.F."/>
            <person name="Perotto S."/>
            <person name="Peter M."/>
            <person name="Pfister S."/>
            <person name="Riley R."/>
            <person name="Sitrit Y."/>
            <person name="Stielow J.B."/>
            <person name="Szollosi G."/>
            <person name="Zifcakova L."/>
            <person name="Stursova M."/>
            <person name="Spatafora J.W."/>
            <person name="Tedersoo L."/>
            <person name="Vaario L.M."/>
            <person name="Yamada A."/>
            <person name="Yan M."/>
            <person name="Wang P."/>
            <person name="Xu J."/>
            <person name="Bruns T."/>
            <person name="Baldrian P."/>
            <person name="Vilgalys R."/>
            <person name="Dunand C."/>
            <person name="Henrissat B."/>
            <person name="Grigoriev I.V."/>
            <person name="Hibbett D."/>
            <person name="Nagy L.G."/>
            <person name="Martin F.M."/>
        </authorList>
    </citation>
    <scope>NUCLEOTIDE SEQUENCE</scope>
    <source>
        <strain evidence="11">UP504</strain>
    </source>
</reference>
<dbReference type="SUPFAM" id="SSF51445">
    <property type="entry name" value="(Trans)glycosidases"/>
    <property type="match status" value="1"/>
</dbReference>
<dbReference type="OrthoDB" id="73875at2759"/>
<keyword evidence="9" id="KW-0732">Signal</keyword>
<evidence type="ECO:0000313" key="11">
    <source>
        <dbReference type="EMBL" id="KAF9508575.1"/>
    </source>
</evidence>
<dbReference type="AlphaFoldDB" id="A0A9P6ANL5"/>
<evidence type="ECO:0000256" key="1">
    <source>
        <dbReference type="ARBA" id="ARBA00000822"/>
    </source>
</evidence>
<dbReference type="PANTHER" id="PTHR11177:SF392">
    <property type="entry name" value="HAP41P"/>
    <property type="match status" value="1"/>
</dbReference>
<keyword evidence="3" id="KW-0146">Chitin degradation</keyword>
<evidence type="ECO:0000256" key="3">
    <source>
        <dbReference type="ARBA" id="ARBA00023024"/>
    </source>
</evidence>
<dbReference type="GO" id="GO:0008843">
    <property type="term" value="F:endochitinase activity"/>
    <property type="evidence" value="ECO:0007669"/>
    <property type="project" value="UniProtKB-EC"/>
</dbReference>
<dbReference type="PANTHER" id="PTHR11177">
    <property type="entry name" value="CHITINASE"/>
    <property type="match status" value="1"/>
</dbReference>
<gene>
    <name evidence="11" type="ORF">BS47DRAFT_1320631</name>
</gene>
<dbReference type="GO" id="GO:0008061">
    <property type="term" value="F:chitin binding"/>
    <property type="evidence" value="ECO:0007669"/>
    <property type="project" value="InterPro"/>
</dbReference>
<evidence type="ECO:0000256" key="5">
    <source>
        <dbReference type="ARBA" id="ARBA00023295"/>
    </source>
</evidence>
<dbReference type="Gene3D" id="3.20.20.80">
    <property type="entry name" value="Glycosidases"/>
    <property type="match status" value="2"/>
</dbReference>
<evidence type="ECO:0000256" key="6">
    <source>
        <dbReference type="ARBA" id="ARBA00023326"/>
    </source>
</evidence>
<dbReference type="PROSITE" id="PS01095">
    <property type="entry name" value="GH18_1"/>
    <property type="match status" value="1"/>
</dbReference>
<feature type="signal peptide" evidence="9">
    <location>
        <begin position="1"/>
        <end position="16"/>
    </location>
</feature>
<keyword evidence="6" id="KW-0624">Polysaccharide degradation</keyword>
<keyword evidence="12" id="KW-1185">Reference proteome</keyword>
<dbReference type="GO" id="GO:0005576">
    <property type="term" value="C:extracellular region"/>
    <property type="evidence" value="ECO:0007669"/>
    <property type="project" value="TreeGrafter"/>
</dbReference>
<keyword evidence="2 7" id="KW-0378">Hydrolase</keyword>
<dbReference type="PROSITE" id="PS51910">
    <property type="entry name" value="GH18_2"/>
    <property type="match status" value="1"/>
</dbReference>
<sequence>MLIAALALLVLPAAYGSQSPWSKRSLSLTAHAKAQKDFMKLERSIAHLATVKPVASTWYAGWHPTDFPPEHLPWKKYTTVKYAFAATTPNPADFKIAPADDPIVKKVIRLGHSNNVAVHISIGGWTGSQYFSTSVGNAANRTAFIKAINNMVTHYGFDGVDFDWEYPNSQGIGCNTVNSKDTANFLELLKELRASSLPKKAVLSAATAIVPFLNLSGTPSSDVSQFAKYLDYIEVMNYDVWGSWSQTAGPNAPLNDSCVAKPDQAVGSAVSAVAAWTKAGIPARQIVLGVAAYGHSFAVKKADALGSGKTLLTSFPPFNASAQPSGDKWDDAAGPDICGNDQPKGGIFNFWGLVDGGFLTKTGAVAPGIKYRFDSCSQTPSVYNTTSGVWVEFDDARSFRAKGKFIATHGLRGFAMWEAGGDYDDILLDAIRAGAGYDHVGGNCRGA</sequence>
<dbReference type="EMBL" id="MU129055">
    <property type="protein sequence ID" value="KAF9508575.1"/>
    <property type="molecule type" value="Genomic_DNA"/>
</dbReference>
<organism evidence="11 12">
    <name type="scientific">Hydnum rufescens UP504</name>
    <dbReference type="NCBI Taxonomy" id="1448309"/>
    <lineage>
        <taxon>Eukaryota</taxon>
        <taxon>Fungi</taxon>
        <taxon>Dikarya</taxon>
        <taxon>Basidiomycota</taxon>
        <taxon>Agaricomycotina</taxon>
        <taxon>Agaricomycetes</taxon>
        <taxon>Cantharellales</taxon>
        <taxon>Hydnaceae</taxon>
        <taxon>Hydnum</taxon>
    </lineage>
</organism>
<proteinExistence type="inferred from homology"/>
<dbReference type="GO" id="GO:0000272">
    <property type="term" value="P:polysaccharide catabolic process"/>
    <property type="evidence" value="ECO:0007669"/>
    <property type="project" value="UniProtKB-KW"/>
</dbReference>
<dbReference type="GO" id="GO:0006032">
    <property type="term" value="P:chitin catabolic process"/>
    <property type="evidence" value="ECO:0007669"/>
    <property type="project" value="UniProtKB-KW"/>
</dbReference>
<evidence type="ECO:0000259" key="10">
    <source>
        <dbReference type="PROSITE" id="PS51910"/>
    </source>
</evidence>
<dbReference type="Proteomes" id="UP000886523">
    <property type="component" value="Unassembled WGS sequence"/>
</dbReference>
<name>A0A9P6ANL5_9AGAM</name>
<dbReference type="InterPro" id="IPR017853">
    <property type="entry name" value="GH"/>
</dbReference>
<comment type="similarity">
    <text evidence="8">Belongs to the glycosyl hydrolase 18 family.</text>
</comment>
<evidence type="ECO:0000256" key="2">
    <source>
        <dbReference type="ARBA" id="ARBA00022801"/>
    </source>
</evidence>
<evidence type="ECO:0000256" key="7">
    <source>
        <dbReference type="RuleBase" id="RU000489"/>
    </source>
</evidence>
<feature type="chain" id="PRO_5040107227" evidence="9">
    <location>
        <begin position="17"/>
        <end position="447"/>
    </location>
</feature>
<dbReference type="InterPro" id="IPR001579">
    <property type="entry name" value="Glyco_hydro_18_chit_AS"/>
</dbReference>
<dbReference type="Pfam" id="PF00704">
    <property type="entry name" value="Glyco_hydro_18"/>
    <property type="match status" value="1"/>
</dbReference>
<keyword evidence="4" id="KW-0119">Carbohydrate metabolism</keyword>
<comment type="caution">
    <text evidence="11">The sequence shown here is derived from an EMBL/GenBank/DDBJ whole genome shotgun (WGS) entry which is preliminary data.</text>
</comment>
<dbReference type="InterPro" id="IPR011583">
    <property type="entry name" value="Chitinase_II/V-like_cat"/>
</dbReference>
<accession>A0A9P6ANL5</accession>
<comment type="catalytic activity">
    <reaction evidence="1">
        <text>Random endo-hydrolysis of N-acetyl-beta-D-glucosaminide (1-&gt;4)-beta-linkages in chitin and chitodextrins.</text>
        <dbReference type="EC" id="3.2.1.14"/>
    </reaction>
</comment>
<evidence type="ECO:0000313" key="12">
    <source>
        <dbReference type="Proteomes" id="UP000886523"/>
    </source>
</evidence>